<feature type="non-terminal residue" evidence="1">
    <location>
        <position position="154"/>
    </location>
</feature>
<comment type="caution">
    <text evidence="1">The sequence shown here is derived from an EMBL/GenBank/DDBJ whole genome shotgun (WGS) entry which is preliminary data.</text>
</comment>
<evidence type="ECO:0000313" key="2">
    <source>
        <dbReference type="Proteomes" id="UP000269154"/>
    </source>
</evidence>
<organism evidence="1 2">
    <name type="scientific">Okeania hirsuta</name>
    <dbReference type="NCBI Taxonomy" id="1458930"/>
    <lineage>
        <taxon>Bacteria</taxon>
        <taxon>Bacillati</taxon>
        <taxon>Cyanobacteriota</taxon>
        <taxon>Cyanophyceae</taxon>
        <taxon>Oscillatoriophycideae</taxon>
        <taxon>Oscillatoriales</taxon>
        <taxon>Microcoleaceae</taxon>
        <taxon>Okeania</taxon>
    </lineage>
</organism>
<sequence length="154" mass="16612">MLSNTFLQMRTNAHNTIQSYASRIGKILLLGSFIFGPSCLSGQIVWQENFSTYPDGTQNTAMWSTNFNDCDDADVNMGNNFWGVQGGEFRINDMEGFNCTGGGGDNANEFITNPIDISANDCVDISIDIGGSGGLECDFPGGPNFTADNSHDQL</sequence>
<reference evidence="1 2" key="1">
    <citation type="journal article" date="2018" name="ACS Chem. Biol.">
        <title>Ketoreductase domain dysfunction expands chemodiversity: malyngamide biosynthesis in the cyanobacterium Okeania hirsuta.</title>
        <authorList>
            <person name="Moss N.A."/>
            <person name="Leao T."/>
            <person name="Rankin M."/>
            <person name="McCullough T.M."/>
            <person name="Qu P."/>
            <person name="Korobeynikov A."/>
            <person name="Smith J.L."/>
            <person name="Gerwick L."/>
            <person name="Gerwick W.H."/>
        </authorList>
    </citation>
    <scope>NUCLEOTIDE SEQUENCE [LARGE SCALE GENOMIC DNA]</scope>
    <source>
        <strain evidence="1 2">PAB10Feb10-1</strain>
    </source>
</reference>
<gene>
    <name evidence="1" type="ORF">D5R40_31640</name>
</gene>
<dbReference type="EMBL" id="RCBY01000397">
    <property type="protein sequence ID" value="RQH21126.1"/>
    <property type="molecule type" value="Genomic_DNA"/>
</dbReference>
<dbReference type="Proteomes" id="UP000269154">
    <property type="component" value="Unassembled WGS sequence"/>
</dbReference>
<dbReference type="RefSeq" id="WP_134239650.1">
    <property type="nucleotide sequence ID" value="NZ_RCBY01000397.1"/>
</dbReference>
<keyword evidence="2" id="KW-1185">Reference proteome</keyword>
<accession>A0A3N6NS78</accession>
<protein>
    <submittedName>
        <fullName evidence="1">Uncharacterized protein</fullName>
    </submittedName>
</protein>
<name>A0A3N6NS78_9CYAN</name>
<proteinExistence type="predicted"/>
<evidence type="ECO:0000313" key="1">
    <source>
        <dbReference type="EMBL" id="RQH21126.1"/>
    </source>
</evidence>
<dbReference type="AlphaFoldDB" id="A0A3N6NS78"/>